<dbReference type="RefSeq" id="WP_145054005.1">
    <property type="nucleotide sequence ID" value="NZ_CP036433.1"/>
</dbReference>
<dbReference type="AlphaFoldDB" id="A0A518DTS2"/>
<keyword evidence="5" id="KW-1185">Reference proteome</keyword>
<dbReference type="OrthoDB" id="9811006at2"/>
<protein>
    <recommendedName>
        <fullName evidence="3">Lipid/polyisoprenoid-binding YceI-like domain-containing protein</fullName>
    </recommendedName>
</protein>
<dbReference type="InterPro" id="IPR007372">
    <property type="entry name" value="Lipid/polyisoprenoid-bd_YceI"/>
</dbReference>
<feature type="signal peptide" evidence="2">
    <location>
        <begin position="1"/>
        <end position="18"/>
    </location>
</feature>
<evidence type="ECO:0000313" key="5">
    <source>
        <dbReference type="Proteomes" id="UP000317648"/>
    </source>
</evidence>
<feature type="chain" id="PRO_5021921447" description="Lipid/polyisoprenoid-binding YceI-like domain-containing protein" evidence="2">
    <location>
        <begin position="19"/>
        <end position="216"/>
    </location>
</feature>
<organism evidence="4 5">
    <name type="scientific">Lignipirellula cremea</name>
    <dbReference type="NCBI Taxonomy" id="2528010"/>
    <lineage>
        <taxon>Bacteria</taxon>
        <taxon>Pseudomonadati</taxon>
        <taxon>Planctomycetota</taxon>
        <taxon>Planctomycetia</taxon>
        <taxon>Pirellulales</taxon>
        <taxon>Pirellulaceae</taxon>
        <taxon>Lignipirellula</taxon>
    </lineage>
</organism>
<dbReference type="PANTHER" id="PTHR34406:SF1">
    <property type="entry name" value="PROTEIN YCEI"/>
    <property type="match status" value="1"/>
</dbReference>
<name>A0A518DTS2_9BACT</name>
<keyword evidence="2" id="KW-0732">Signal</keyword>
<evidence type="ECO:0000259" key="3">
    <source>
        <dbReference type="SMART" id="SM00867"/>
    </source>
</evidence>
<proteinExistence type="predicted"/>
<dbReference type="Pfam" id="PF04264">
    <property type="entry name" value="YceI"/>
    <property type="match status" value="1"/>
</dbReference>
<feature type="domain" description="Lipid/polyisoprenoid-binding YceI-like" evidence="3">
    <location>
        <begin position="64"/>
        <end position="214"/>
    </location>
</feature>
<reference evidence="4 5" key="1">
    <citation type="submission" date="2019-02" db="EMBL/GenBank/DDBJ databases">
        <title>Deep-cultivation of Planctomycetes and their phenomic and genomic characterization uncovers novel biology.</title>
        <authorList>
            <person name="Wiegand S."/>
            <person name="Jogler M."/>
            <person name="Boedeker C."/>
            <person name="Pinto D."/>
            <person name="Vollmers J."/>
            <person name="Rivas-Marin E."/>
            <person name="Kohn T."/>
            <person name="Peeters S.H."/>
            <person name="Heuer A."/>
            <person name="Rast P."/>
            <person name="Oberbeckmann S."/>
            <person name="Bunk B."/>
            <person name="Jeske O."/>
            <person name="Meyerdierks A."/>
            <person name="Storesund J.E."/>
            <person name="Kallscheuer N."/>
            <person name="Luecker S."/>
            <person name="Lage O.M."/>
            <person name="Pohl T."/>
            <person name="Merkel B.J."/>
            <person name="Hornburger P."/>
            <person name="Mueller R.-W."/>
            <person name="Bruemmer F."/>
            <person name="Labrenz M."/>
            <person name="Spormann A.M."/>
            <person name="Op den Camp H."/>
            <person name="Overmann J."/>
            <person name="Amann R."/>
            <person name="Jetten M.S.M."/>
            <person name="Mascher T."/>
            <person name="Medema M.H."/>
            <person name="Devos D.P."/>
            <person name="Kaster A.-K."/>
            <person name="Ovreas L."/>
            <person name="Rohde M."/>
            <person name="Galperin M.Y."/>
            <person name="Jogler C."/>
        </authorList>
    </citation>
    <scope>NUCLEOTIDE SEQUENCE [LARGE SCALE GENOMIC DNA]</scope>
    <source>
        <strain evidence="4 5">Pla85_3_4</strain>
    </source>
</reference>
<dbReference type="SUPFAM" id="SSF101874">
    <property type="entry name" value="YceI-like"/>
    <property type="match status" value="1"/>
</dbReference>
<dbReference type="SMART" id="SM00867">
    <property type="entry name" value="YceI"/>
    <property type="match status" value="1"/>
</dbReference>
<dbReference type="EMBL" id="CP036433">
    <property type="protein sequence ID" value="QDU95240.1"/>
    <property type="molecule type" value="Genomic_DNA"/>
</dbReference>
<dbReference type="PROSITE" id="PS51257">
    <property type="entry name" value="PROKAR_LIPOPROTEIN"/>
    <property type="match status" value="1"/>
</dbReference>
<evidence type="ECO:0000313" key="4">
    <source>
        <dbReference type="EMBL" id="QDU95240.1"/>
    </source>
</evidence>
<sequence length="216" mass="22851" precursor="true">MKRILWVACLLLPLALGCAEKLDQKTSADGKKAAPGADTSAASGTSAASTTDAKGDGVALTPANTKIEFVGTHIVEVKPDPDARQGEFKVFTGNASLADGKLTALSVEIDTESIDANNEKLTGHLKSPDFFDVREHPKATFKSTKIESTGEGTYTVTGDLTLLKETKSITFPVTVKSADPLELTGEFIIDRTDFGMNFGLDKVEKPVAMTVTVGDK</sequence>
<evidence type="ECO:0000256" key="2">
    <source>
        <dbReference type="SAM" id="SignalP"/>
    </source>
</evidence>
<gene>
    <name evidence="4" type="ORF">Pla8534_30550</name>
</gene>
<dbReference type="Gene3D" id="2.40.128.110">
    <property type="entry name" value="Lipid/polyisoprenoid-binding, YceI-like"/>
    <property type="match status" value="1"/>
</dbReference>
<dbReference type="InterPro" id="IPR036761">
    <property type="entry name" value="TTHA0802/YceI-like_sf"/>
</dbReference>
<evidence type="ECO:0000256" key="1">
    <source>
        <dbReference type="SAM" id="MobiDB-lite"/>
    </source>
</evidence>
<feature type="region of interest" description="Disordered" evidence="1">
    <location>
        <begin position="27"/>
        <end position="56"/>
    </location>
</feature>
<accession>A0A518DTS2</accession>
<dbReference type="PANTHER" id="PTHR34406">
    <property type="entry name" value="PROTEIN YCEI"/>
    <property type="match status" value="1"/>
</dbReference>
<feature type="compositionally biased region" description="Low complexity" evidence="1">
    <location>
        <begin position="33"/>
        <end position="52"/>
    </location>
</feature>
<dbReference type="KEGG" id="lcre:Pla8534_30550"/>
<dbReference type="Proteomes" id="UP000317648">
    <property type="component" value="Chromosome"/>
</dbReference>